<name>A0A2A2SHV7_9SPHN</name>
<sequence length="71" mass="7177">MPRAVPVTCPVCGGAGDIVSSGAIEYDRCGSCGGVWLDCGELEVLLALAHRSGKEKALRSHSANGPALVPA</sequence>
<feature type="domain" description="Transcription factor zinc-finger" evidence="1">
    <location>
        <begin position="8"/>
        <end position="47"/>
    </location>
</feature>
<proteinExistence type="predicted"/>
<keyword evidence="3" id="KW-1185">Reference proteome</keyword>
<gene>
    <name evidence="2" type="ORF">CKY28_05785</name>
</gene>
<dbReference type="Pfam" id="PF13453">
    <property type="entry name" value="Zn_ribbon_TFIIB"/>
    <property type="match status" value="1"/>
</dbReference>
<dbReference type="OrthoDB" id="9814037at2"/>
<reference evidence="3" key="1">
    <citation type="submission" date="2017-09" db="EMBL/GenBank/DDBJ databases">
        <authorList>
            <person name="Feng G."/>
            <person name="Zhu H."/>
        </authorList>
    </citation>
    <scope>NUCLEOTIDE SEQUENCE [LARGE SCALE GENOMIC DNA]</scope>
    <source>
        <strain evidence="3">1PNM-20</strain>
    </source>
</reference>
<evidence type="ECO:0000313" key="2">
    <source>
        <dbReference type="EMBL" id="PAX08864.1"/>
    </source>
</evidence>
<evidence type="ECO:0000259" key="1">
    <source>
        <dbReference type="Pfam" id="PF13453"/>
    </source>
</evidence>
<protein>
    <recommendedName>
        <fullName evidence="1">Transcription factor zinc-finger domain-containing protein</fullName>
    </recommendedName>
</protein>
<dbReference type="InterPro" id="IPR027392">
    <property type="entry name" value="TF_Znf"/>
</dbReference>
<dbReference type="AlphaFoldDB" id="A0A2A2SHV7"/>
<accession>A0A2A2SHV7</accession>
<evidence type="ECO:0000313" key="3">
    <source>
        <dbReference type="Proteomes" id="UP000218151"/>
    </source>
</evidence>
<dbReference type="Proteomes" id="UP000218151">
    <property type="component" value="Unassembled WGS sequence"/>
</dbReference>
<dbReference type="RefSeq" id="WP_095997375.1">
    <property type="nucleotide sequence ID" value="NZ_NSLI01000002.1"/>
</dbReference>
<comment type="caution">
    <text evidence="2">The sequence shown here is derived from an EMBL/GenBank/DDBJ whole genome shotgun (WGS) entry which is preliminary data.</text>
</comment>
<organism evidence="2 3">
    <name type="scientific">Sphingomonas lenta</name>
    <dbReference type="NCBI Taxonomy" id="1141887"/>
    <lineage>
        <taxon>Bacteria</taxon>
        <taxon>Pseudomonadati</taxon>
        <taxon>Pseudomonadota</taxon>
        <taxon>Alphaproteobacteria</taxon>
        <taxon>Sphingomonadales</taxon>
        <taxon>Sphingomonadaceae</taxon>
        <taxon>Sphingomonas</taxon>
    </lineage>
</organism>
<dbReference type="EMBL" id="NSLI01000002">
    <property type="protein sequence ID" value="PAX08864.1"/>
    <property type="molecule type" value="Genomic_DNA"/>
</dbReference>